<dbReference type="KEGG" id="bvk:117230998"/>
<proteinExistence type="predicted"/>
<keyword evidence="1" id="KW-0812">Transmembrane</keyword>
<keyword evidence="2" id="KW-1185">Reference proteome</keyword>
<sequence length="160" mass="18131">MSQNRCFITSIVNGQPKSCPTCVNINIPIISGSKRTCSGKSNDAKNPLVGFWHSEEYQADQKKFITMESADTTHLPCGASTYEAIQIDGSNERLQDTGSASDNFRYHRIDPMCMNIRLCMFWFLWALLIVMIILSILFHCCFEWKPCYNATINITDTVSI</sequence>
<protein>
    <submittedName>
        <fullName evidence="3">Uncharacterized protein LOC117230998 isoform X1</fullName>
    </submittedName>
</protein>
<dbReference type="GeneID" id="117230998"/>
<evidence type="ECO:0000313" key="3">
    <source>
        <dbReference type="RefSeq" id="XP_033344899.1"/>
    </source>
</evidence>
<gene>
    <name evidence="3" type="primary">LOC117230998</name>
</gene>
<evidence type="ECO:0000313" key="2">
    <source>
        <dbReference type="Proteomes" id="UP000504631"/>
    </source>
</evidence>
<feature type="transmembrane region" description="Helical" evidence="1">
    <location>
        <begin position="118"/>
        <end position="138"/>
    </location>
</feature>
<dbReference type="AlphaFoldDB" id="A0A6J3JXM5"/>
<accession>A0A6J3JXM5</accession>
<keyword evidence="1" id="KW-0472">Membrane</keyword>
<dbReference type="RefSeq" id="XP_033344899.1">
    <property type="nucleotide sequence ID" value="XM_033489008.1"/>
</dbReference>
<evidence type="ECO:0000256" key="1">
    <source>
        <dbReference type="SAM" id="Phobius"/>
    </source>
</evidence>
<reference evidence="3" key="1">
    <citation type="submission" date="2025-08" db="UniProtKB">
        <authorList>
            <consortium name="RefSeq"/>
        </authorList>
    </citation>
    <scope>IDENTIFICATION</scope>
    <source>
        <tissue evidence="3">Muscle</tissue>
    </source>
</reference>
<organism evidence="2 3">
    <name type="scientific">Bombus vosnesenskii</name>
    <dbReference type="NCBI Taxonomy" id="207650"/>
    <lineage>
        <taxon>Eukaryota</taxon>
        <taxon>Metazoa</taxon>
        <taxon>Ecdysozoa</taxon>
        <taxon>Arthropoda</taxon>
        <taxon>Hexapoda</taxon>
        <taxon>Insecta</taxon>
        <taxon>Pterygota</taxon>
        <taxon>Neoptera</taxon>
        <taxon>Endopterygota</taxon>
        <taxon>Hymenoptera</taxon>
        <taxon>Apocrita</taxon>
        <taxon>Aculeata</taxon>
        <taxon>Apoidea</taxon>
        <taxon>Anthophila</taxon>
        <taxon>Apidae</taxon>
        <taxon>Bombus</taxon>
        <taxon>Pyrobombus</taxon>
    </lineage>
</organism>
<name>A0A6J3JXM5_9HYME</name>
<keyword evidence="1" id="KW-1133">Transmembrane helix</keyword>
<dbReference type="Proteomes" id="UP000504631">
    <property type="component" value="Unplaced"/>
</dbReference>